<dbReference type="InterPro" id="IPR036890">
    <property type="entry name" value="HATPase_C_sf"/>
</dbReference>
<dbReference type="EMBL" id="VBAK01000003">
    <property type="protein sequence ID" value="TMI94262.1"/>
    <property type="molecule type" value="Genomic_DNA"/>
</dbReference>
<feature type="non-terminal residue" evidence="2">
    <location>
        <position position="96"/>
    </location>
</feature>
<organism evidence="2 3">
    <name type="scientific">Candidatus Segetimicrobium genomatis</name>
    <dbReference type="NCBI Taxonomy" id="2569760"/>
    <lineage>
        <taxon>Bacteria</taxon>
        <taxon>Bacillati</taxon>
        <taxon>Candidatus Sysuimicrobiota</taxon>
        <taxon>Candidatus Sysuimicrobiia</taxon>
        <taxon>Candidatus Sysuimicrobiales</taxon>
        <taxon>Candidatus Segetimicrobiaceae</taxon>
        <taxon>Candidatus Segetimicrobium</taxon>
    </lineage>
</organism>
<dbReference type="SUPFAM" id="SSF55874">
    <property type="entry name" value="ATPase domain of HSP90 chaperone/DNA topoisomerase II/histidine kinase"/>
    <property type="match status" value="1"/>
</dbReference>
<protein>
    <submittedName>
        <fullName evidence="2">Uncharacterized protein</fullName>
    </submittedName>
</protein>
<sequence length="96" mass="10511">MSEKDLSLDPGDSSARRSKSKAPRQAKVADRGKLKIGDDWNAIRIIALSQGNPLKAIAEFVENSIDAHAKTITMTRGREHGEHYLSIKDDGDGVPR</sequence>
<dbReference type="AlphaFoldDB" id="A0A537KFB4"/>
<evidence type="ECO:0000313" key="2">
    <source>
        <dbReference type="EMBL" id="TMI94262.1"/>
    </source>
</evidence>
<dbReference type="Gene3D" id="3.30.565.10">
    <property type="entry name" value="Histidine kinase-like ATPase, C-terminal domain"/>
    <property type="match status" value="1"/>
</dbReference>
<comment type="caution">
    <text evidence="2">The sequence shown here is derived from an EMBL/GenBank/DDBJ whole genome shotgun (WGS) entry which is preliminary data.</text>
</comment>
<gene>
    <name evidence="2" type="ORF">E6H00_00055</name>
</gene>
<evidence type="ECO:0000313" key="3">
    <source>
        <dbReference type="Proteomes" id="UP000318509"/>
    </source>
</evidence>
<reference evidence="2 3" key="1">
    <citation type="journal article" date="2019" name="Nat. Microbiol.">
        <title>Mediterranean grassland soil C-N compound turnover is dependent on rainfall and depth, and is mediated by genomically divergent microorganisms.</title>
        <authorList>
            <person name="Diamond S."/>
            <person name="Andeer P.F."/>
            <person name="Li Z."/>
            <person name="Crits-Christoph A."/>
            <person name="Burstein D."/>
            <person name="Anantharaman K."/>
            <person name="Lane K.R."/>
            <person name="Thomas B.C."/>
            <person name="Pan C."/>
            <person name="Northen T.R."/>
            <person name="Banfield J.F."/>
        </authorList>
    </citation>
    <scope>NUCLEOTIDE SEQUENCE [LARGE SCALE GENOMIC DNA]</scope>
    <source>
        <strain evidence="2">NP_3</strain>
    </source>
</reference>
<dbReference type="Pfam" id="PF13589">
    <property type="entry name" value="HATPase_c_3"/>
    <property type="match status" value="1"/>
</dbReference>
<dbReference type="Proteomes" id="UP000318509">
    <property type="component" value="Unassembled WGS sequence"/>
</dbReference>
<feature type="region of interest" description="Disordered" evidence="1">
    <location>
        <begin position="1"/>
        <end position="31"/>
    </location>
</feature>
<accession>A0A537KFB4</accession>
<evidence type="ECO:0000256" key="1">
    <source>
        <dbReference type="SAM" id="MobiDB-lite"/>
    </source>
</evidence>
<proteinExistence type="predicted"/>
<name>A0A537KFB4_9BACT</name>